<feature type="domain" description="Peptidase S8/S53" evidence="7">
    <location>
        <begin position="12"/>
        <end position="69"/>
    </location>
</feature>
<gene>
    <name evidence="8" type="ORF">G3M58_87635</name>
</gene>
<keyword evidence="2" id="KW-0645">Protease</keyword>
<evidence type="ECO:0000256" key="1">
    <source>
        <dbReference type="ARBA" id="ARBA00011073"/>
    </source>
</evidence>
<sequence length="117" mass="12007">TAAAAAGVPGQNPPGYQSLNGTSMATPHVAGAAAILKQQNPTWTGDRIKAALTGSAKDGSHSVFQQGAGRLSVDRAIDQTVVAEPVSVNLGTQTWPHTDDTPVTKKVTYRNNGSAEV</sequence>
<reference evidence="8" key="1">
    <citation type="submission" date="2020-01" db="EMBL/GenBank/DDBJ databases">
        <title>Insect and environment-associated Actinomycetes.</title>
        <authorList>
            <person name="Currrie C."/>
            <person name="Chevrette M."/>
            <person name="Carlson C."/>
            <person name="Stubbendieck R."/>
            <person name="Wendt-Pienkowski E."/>
        </authorList>
    </citation>
    <scope>NUCLEOTIDE SEQUENCE</scope>
    <source>
        <strain evidence="8">SID7499</strain>
    </source>
</reference>
<evidence type="ECO:0000256" key="2">
    <source>
        <dbReference type="ARBA" id="ARBA00022670"/>
    </source>
</evidence>
<dbReference type="GO" id="GO:0006508">
    <property type="term" value="P:proteolysis"/>
    <property type="evidence" value="ECO:0007669"/>
    <property type="project" value="UniProtKB-KW"/>
</dbReference>
<accession>A0A6G3XVV4</accession>
<feature type="compositionally biased region" description="Polar residues" evidence="6">
    <location>
        <begin position="14"/>
        <end position="23"/>
    </location>
</feature>
<evidence type="ECO:0000313" key="8">
    <source>
        <dbReference type="EMBL" id="NEE21926.1"/>
    </source>
</evidence>
<comment type="similarity">
    <text evidence="1 5">Belongs to the peptidase S8 family.</text>
</comment>
<dbReference type="PROSITE" id="PS00138">
    <property type="entry name" value="SUBTILASE_SER"/>
    <property type="match status" value="1"/>
</dbReference>
<evidence type="ECO:0000256" key="5">
    <source>
        <dbReference type="PROSITE-ProRule" id="PRU01240"/>
    </source>
</evidence>
<dbReference type="InterPro" id="IPR023828">
    <property type="entry name" value="Peptidase_S8_Ser-AS"/>
</dbReference>
<evidence type="ECO:0000256" key="3">
    <source>
        <dbReference type="ARBA" id="ARBA00022801"/>
    </source>
</evidence>
<evidence type="ECO:0000256" key="6">
    <source>
        <dbReference type="SAM" id="MobiDB-lite"/>
    </source>
</evidence>
<evidence type="ECO:0000259" key="7">
    <source>
        <dbReference type="Pfam" id="PF00082"/>
    </source>
</evidence>
<dbReference type="SUPFAM" id="SSF52743">
    <property type="entry name" value="Subtilisin-like"/>
    <property type="match status" value="1"/>
</dbReference>
<dbReference type="PROSITE" id="PS51892">
    <property type="entry name" value="SUBTILASE"/>
    <property type="match status" value="1"/>
</dbReference>
<name>A0A6G3XVV4_9ACTN</name>
<dbReference type="PANTHER" id="PTHR43806:SF65">
    <property type="entry name" value="SERINE PROTEASE APRX"/>
    <property type="match status" value="1"/>
</dbReference>
<feature type="region of interest" description="Disordered" evidence="6">
    <location>
        <begin position="1"/>
        <end position="23"/>
    </location>
</feature>
<dbReference type="InterPro" id="IPR036852">
    <property type="entry name" value="Peptidase_S8/S53_dom_sf"/>
</dbReference>
<dbReference type="PANTHER" id="PTHR43806">
    <property type="entry name" value="PEPTIDASE S8"/>
    <property type="match status" value="1"/>
</dbReference>
<comment type="caution">
    <text evidence="8">The sequence shown here is derived from an EMBL/GenBank/DDBJ whole genome shotgun (WGS) entry which is preliminary data.</text>
</comment>
<dbReference type="Gene3D" id="3.40.50.200">
    <property type="entry name" value="Peptidase S8/S53 domain"/>
    <property type="match status" value="1"/>
</dbReference>
<dbReference type="Pfam" id="PF00082">
    <property type="entry name" value="Peptidase_S8"/>
    <property type="match status" value="1"/>
</dbReference>
<dbReference type="AlphaFoldDB" id="A0A6G3XVV4"/>
<protein>
    <submittedName>
        <fullName evidence="8">S8 family serine peptidase</fullName>
    </submittedName>
</protein>
<keyword evidence="4" id="KW-0720">Serine protease</keyword>
<evidence type="ECO:0000256" key="4">
    <source>
        <dbReference type="ARBA" id="ARBA00022825"/>
    </source>
</evidence>
<feature type="non-terminal residue" evidence="8">
    <location>
        <position position="1"/>
    </location>
</feature>
<dbReference type="GO" id="GO:0004252">
    <property type="term" value="F:serine-type endopeptidase activity"/>
    <property type="evidence" value="ECO:0007669"/>
    <property type="project" value="InterPro"/>
</dbReference>
<proteinExistence type="inferred from homology"/>
<organism evidence="8">
    <name type="scientific">Streptomyces sp. SID7499</name>
    <dbReference type="NCBI Taxonomy" id="2706086"/>
    <lineage>
        <taxon>Bacteria</taxon>
        <taxon>Bacillati</taxon>
        <taxon>Actinomycetota</taxon>
        <taxon>Actinomycetes</taxon>
        <taxon>Kitasatosporales</taxon>
        <taxon>Streptomycetaceae</taxon>
        <taxon>Streptomyces</taxon>
    </lineage>
</organism>
<feature type="region of interest" description="Disordered" evidence="6">
    <location>
        <begin position="92"/>
        <end position="117"/>
    </location>
</feature>
<keyword evidence="3" id="KW-0378">Hydrolase</keyword>
<feature type="non-terminal residue" evidence="8">
    <location>
        <position position="117"/>
    </location>
</feature>
<dbReference type="InterPro" id="IPR050131">
    <property type="entry name" value="Peptidase_S8_subtilisin-like"/>
</dbReference>
<dbReference type="EMBL" id="JAAGMN010009423">
    <property type="protein sequence ID" value="NEE21926.1"/>
    <property type="molecule type" value="Genomic_DNA"/>
</dbReference>
<comment type="caution">
    <text evidence="5">Lacks conserved residue(s) required for the propagation of feature annotation.</text>
</comment>
<dbReference type="InterPro" id="IPR000209">
    <property type="entry name" value="Peptidase_S8/S53_dom"/>
</dbReference>